<dbReference type="EMBL" id="JGEU01000044">
    <property type="protein sequence ID" value="EYB08153.1"/>
    <property type="molecule type" value="Genomic_DNA"/>
</dbReference>
<dbReference type="AlphaFoldDB" id="A0AB73AGI7"/>
<dbReference type="Proteomes" id="UP000021175">
    <property type="component" value="Unassembled WGS sequence"/>
</dbReference>
<sequence>MQTIRKDIEQTEAIIVDLTSRIKVVLSPYENVLKLLSPGLSRKTVEDLIAEIGVDMEAFPTEKASDLVG</sequence>
<proteinExistence type="predicted"/>
<evidence type="ECO:0000313" key="1">
    <source>
        <dbReference type="EMBL" id="EYB08153.1"/>
    </source>
</evidence>
<organism evidence="1 2">
    <name type="scientific">Bacteroides fragilis str. 3783N1-6</name>
    <dbReference type="NCBI Taxonomy" id="1339310"/>
    <lineage>
        <taxon>Bacteria</taxon>
        <taxon>Pseudomonadati</taxon>
        <taxon>Bacteroidota</taxon>
        <taxon>Bacteroidia</taxon>
        <taxon>Bacteroidales</taxon>
        <taxon>Bacteroidaceae</taxon>
        <taxon>Bacteroides</taxon>
    </lineage>
</organism>
<gene>
    <name evidence="1" type="ORF">M119_3890</name>
</gene>
<evidence type="ECO:0000313" key="2">
    <source>
        <dbReference type="Proteomes" id="UP000021175"/>
    </source>
</evidence>
<reference evidence="1 2" key="1">
    <citation type="submission" date="2014-02" db="EMBL/GenBank/DDBJ databases">
        <authorList>
            <person name="Sears C."/>
            <person name="Carroll K."/>
            <person name="Sack B.R."/>
            <person name="Qadri F."/>
            <person name="Myers L.L."/>
            <person name="Chung G.-T."/>
            <person name="Escheverria P."/>
            <person name="Fraser C.M."/>
            <person name="Sadzewicz L."/>
            <person name="Shefchek K.A."/>
            <person name="Tallon L."/>
            <person name="Das S.P."/>
            <person name="Daugherty S."/>
            <person name="Mongodin E.F."/>
        </authorList>
    </citation>
    <scope>NUCLEOTIDE SEQUENCE [LARGE SCALE GENOMIC DNA]</scope>
    <source>
        <strain evidence="1 2">3783N1-6</strain>
    </source>
</reference>
<accession>A0AB73AGI7</accession>
<protein>
    <submittedName>
        <fullName evidence="1">Uncharacterized protein</fullName>
    </submittedName>
</protein>
<dbReference type="RefSeq" id="WP_100788678.1">
    <property type="nucleotide sequence ID" value="NZ_JGEU01000044.1"/>
</dbReference>
<name>A0AB73AGI7_BACFG</name>
<comment type="caution">
    <text evidence="1">The sequence shown here is derived from an EMBL/GenBank/DDBJ whole genome shotgun (WGS) entry which is preliminary data.</text>
</comment>